<evidence type="ECO:0000256" key="4">
    <source>
        <dbReference type="SAM" id="MobiDB-lite"/>
    </source>
</evidence>
<evidence type="ECO:0000313" key="6">
    <source>
        <dbReference type="EMBL" id="RQH00857.1"/>
    </source>
</evidence>
<sequence>MGECEYPGCSGDGTIQNSCSYCEFDYCSTHRLPERHNCPALSNASTLGPDFRTEFAVTTATPDEKTLCSDCQAAPVVFGEEFCEDCLRQLTGSRENKQCERCSNYTTPERDRCLDCRRRERVMDSKSPDVAPDGSLVTESVDPEDGTSQKSTGLISLLKSVFRRG</sequence>
<keyword evidence="2" id="KW-0863">Zinc-finger</keyword>
<keyword evidence="1" id="KW-0479">Metal-binding</keyword>
<keyword evidence="7" id="KW-1185">Reference proteome</keyword>
<dbReference type="InterPro" id="IPR035896">
    <property type="entry name" value="AN1-like_Znf"/>
</dbReference>
<dbReference type="Pfam" id="PF01428">
    <property type="entry name" value="zf-AN1"/>
    <property type="match status" value="1"/>
</dbReference>
<dbReference type="InterPro" id="IPR000058">
    <property type="entry name" value="Znf_AN1"/>
</dbReference>
<evidence type="ECO:0000256" key="2">
    <source>
        <dbReference type="ARBA" id="ARBA00022771"/>
    </source>
</evidence>
<evidence type="ECO:0000313" key="7">
    <source>
        <dbReference type="Proteomes" id="UP000281431"/>
    </source>
</evidence>
<keyword evidence="3" id="KW-0862">Zinc</keyword>
<proteinExistence type="predicted"/>
<gene>
    <name evidence="6" type="ORF">EA472_09525</name>
</gene>
<dbReference type="GO" id="GO:0008270">
    <property type="term" value="F:zinc ion binding"/>
    <property type="evidence" value="ECO:0007669"/>
    <property type="project" value="UniProtKB-KW"/>
</dbReference>
<feature type="domain" description="AN1-type" evidence="5">
    <location>
        <begin position="4"/>
        <end position="43"/>
    </location>
</feature>
<protein>
    <recommendedName>
        <fullName evidence="5">AN1-type domain-containing protein</fullName>
    </recommendedName>
</protein>
<dbReference type="OrthoDB" id="26567at2157"/>
<name>A0A3N6N091_NATCH</name>
<dbReference type="EMBL" id="REFZ01000005">
    <property type="protein sequence ID" value="RQH00857.1"/>
    <property type="molecule type" value="Genomic_DNA"/>
</dbReference>
<accession>A0A3N6N091</accession>
<comment type="caution">
    <text evidence="6">The sequence shown here is derived from an EMBL/GenBank/DDBJ whole genome shotgun (WGS) entry which is preliminary data.</text>
</comment>
<dbReference type="Proteomes" id="UP000281431">
    <property type="component" value="Unassembled WGS sequence"/>
</dbReference>
<evidence type="ECO:0000256" key="3">
    <source>
        <dbReference type="ARBA" id="ARBA00022833"/>
    </source>
</evidence>
<reference evidence="6 7" key="1">
    <citation type="submission" date="2018-10" db="EMBL/GenBank/DDBJ databases">
        <title>Natrarchaeobius chitinivorans gen. nov., sp. nov., and Natrarchaeobius haloalkaliphilus sp. nov., alkaliphilic, chitin-utilizing haloarchaea from hypersaline alkaline lakes.</title>
        <authorList>
            <person name="Sorokin D.Y."/>
            <person name="Elcheninov A.G."/>
            <person name="Kostrikina N.A."/>
            <person name="Bale N.J."/>
            <person name="Sinninghe Damste J.S."/>
            <person name="Khijniak T.V."/>
            <person name="Kublanov I.V."/>
            <person name="Toshchakov S.V."/>
        </authorList>
    </citation>
    <scope>NUCLEOTIDE SEQUENCE [LARGE SCALE GENOMIC DNA]</scope>
    <source>
        <strain evidence="6 7">AArcht7</strain>
    </source>
</reference>
<feature type="region of interest" description="Disordered" evidence="4">
    <location>
        <begin position="123"/>
        <end position="152"/>
    </location>
</feature>
<organism evidence="6 7">
    <name type="scientific">Natrarchaeobius chitinivorans</name>
    <dbReference type="NCBI Taxonomy" id="1679083"/>
    <lineage>
        <taxon>Archaea</taxon>
        <taxon>Methanobacteriati</taxon>
        <taxon>Methanobacteriota</taxon>
        <taxon>Stenosarchaea group</taxon>
        <taxon>Halobacteria</taxon>
        <taxon>Halobacteriales</taxon>
        <taxon>Natrialbaceae</taxon>
        <taxon>Natrarchaeobius</taxon>
    </lineage>
</organism>
<dbReference type="Gene3D" id="4.10.1110.10">
    <property type="entry name" value="AN1-like Zinc finger"/>
    <property type="match status" value="1"/>
</dbReference>
<dbReference type="SMART" id="SM00154">
    <property type="entry name" value="ZnF_AN1"/>
    <property type="match status" value="1"/>
</dbReference>
<evidence type="ECO:0000259" key="5">
    <source>
        <dbReference type="SMART" id="SM00154"/>
    </source>
</evidence>
<dbReference type="SUPFAM" id="SSF118310">
    <property type="entry name" value="AN1-like Zinc finger"/>
    <property type="match status" value="1"/>
</dbReference>
<evidence type="ECO:0000256" key="1">
    <source>
        <dbReference type="ARBA" id="ARBA00022723"/>
    </source>
</evidence>
<dbReference type="AlphaFoldDB" id="A0A3N6N091"/>